<comment type="caution">
    <text evidence="7">The sequence shown here is derived from an EMBL/GenBank/DDBJ whole genome shotgun (WGS) entry which is preliminary data.</text>
</comment>
<feature type="transmembrane region" description="Helical" evidence="6">
    <location>
        <begin position="102"/>
        <end position="124"/>
    </location>
</feature>
<evidence type="ECO:0000256" key="1">
    <source>
        <dbReference type="ARBA" id="ARBA00004141"/>
    </source>
</evidence>
<feature type="transmembrane region" description="Helical" evidence="6">
    <location>
        <begin position="176"/>
        <end position="199"/>
    </location>
</feature>
<dbReference type="PANTHER" id="PTHR31465:SF11">
    <property type="entry name" value="DOMAIN PROTEIN, PUTATIVE (AFU_ORTHOLOGUE AFUA_3G10770)-RELATED"/>
    <property type="match status" value="1"/>
</dbReference>
<evidence type="ECO:0000256" key="2">
    <source>
        <dbReference type="ARBA" id="ARBA00022692"/>
    </source>
</evidence>
<feature type="transmembrane region" description="Helical" evidence="6">
    <location>
        <begin position="64"/>
        <end position="82"/>
    </location>
</feature>
<evidence type="ECO:0000256" key="5">
    <source>
        <dbReference type="SAM" id="MobiDB-lite"/>
    </source>
</evidence>
<evidence type="ECO:0000256" key="4">
    <source>
        <dbReference type="ARBA" id="ARBA00023136"/>
    </source>
</evidence>
<dbReference type="GO" id="GO:0000324">
    <property type="term" value="C:fungal-type vacuole"/>
    <property type="evidence" value="ECO:0007669"/>
    <property type="project" value="TreeGrafter"/>
</dbReference>
<feature type="transmembrane region" description="Helical" evidence="6">
    <location>
        <begin position="211"/>
        <end position="229"/>
    </location>
</feature>
<dbReference type="InterPro" id="IPR007568">
    <property type="entry name" value="RTA1"/>
</dbReference>
<dbReference type="EMBL" id="JANBVO010000012">
    <property type="protein sequence ID" value="KAJ9148589.1"/>
    <property type="molecule type" value="Genomic_DNA"/>
</dbReference>
<feature type="transmembrane region" description="Helical" evidence="6">
    <location>
        <begin position="136"/>
        <end position="156"/>
    </location>
</feature>
<protein>
    <submittedName>
        <fullName evidence="7">RTA1-domain-containing protein</fullName>
    </submittedName>
</protein>
<comment type="subcellular location">
    <subcellularLocation>
        <location evidence="1">Membrane</location>
        <topology evidence="1">Multi-pass membrane protein</topology>
    </subcellularLocation>
</comment>
<dbReference type="AlphaFoldDB" id="A0AA38VJY2"/>
<gene>
    <name evidence="7" type="ORF">NKR23_g4984</name>
</gene>
<keyword evidence="8" id="KW-1185">Reference proteome</keyword>
<dbReference type="GO" id="GO:0005886">
    <property type="term" value="C:plasma membrane"/>
    <property type="evidence" value="ECO:0007669"/>
    <property type="project" value="TreeGrafter"/>
</dbReference>
<dbReference type="Proteomes" id="UP001174694">
    <property type="component" value="Unassembled WGS sequence"/>
</dbReference>
<evidence type="ECO:0000256" key="6">
    <source>
        <dbReference type="SAM" id="Phobius"/>
    </source>
</evidence>
<organism evidence="7 8">
    <name type="scientific">Pleurostoma richardsiae</name>
    <dbReference type="NCBI Taxonomy" id="41990"/>
    <lineage>
        <taxon>Eukaryota</taxon>
        <taxon>Fungi</taxon>
        <taxon>Dikarya</taxon>
        <taxon>Ascomycota</taxon>
        <taxon>Pezizomycotina</taxon>
        <taxon>Sordariomycetes</taxon>
        <taxon>Sordariomycetidae</taxon>
        <taxon>Calosphaeriales</taxon>
        <taxon>Pleurostomataceae</taxon>
        <taxon>Pleurostoma</taxon>
    </lineage>
</organism>
<accession>A0AA38VJY2</accession>
<keyword evidence="3 6" id="KW-1133">Transmembrane helix</keyword>
<feature type="transmembrane region" description="Helical" evidence="6">
    <location>
        <begin position="33"/>
        <end position="52"/>
    </location>
</feature>
<name>A0AA38VJY2_9PEZI</name>
<evidence type="ECO:0000313" key="7">
    <source>
        <dbReference type="EMBL" id="KAJ9148589.1"/>
    </source>
</evidence>
<keyword evidence="2 6" id="KW-0812">Transmembrane</keyword>
<reference evidence="7" key="1">
    <citation type="submission" date="2022-07" db="EMBL/GenBank/DDBJ databases">
        <title>Fungi with potential for degradation of polypropylene.</title>
        <authorList>
            <person name="Gostincar C."/>
        </authorList>
    </citation>
    <scope>NUCLEOTIDE SEQUENCE</scope>
    <source>
        <strain evidence="7">EXF-13308</strain>
    </source>
</reference>
<feature type="transmembrane region" description="Helical" evidence="6">
    <location>
        <begin position="249"/>
        <end position="269"/>
    </location>
</feature>
<dbReference type="Pfam" id="PF04479">
    <property type="entry name" value="RTA1"/>
    <property type="match status" value="1"/>
</dbReference>
<keyword evidence="4 6" id="KW-0472">Membrane</keyword>
<evidence type="ECO:0000256" key="3">
    <source>
        <dbReference type="ARBA" id="ARBA00022989"/>
    </source>
</evidence>
<proteinExistence type="predicted"/>
<feature type="region of interest" description="Disordered" evidence="5">
    <location>
        <begin position="284"/>
        <end position="308"/>
    </location>
</feature>
<feature type="compositionally biased region" description="Basic and acidic residues" evidence="5">
    <location>
        <begin position="293"/>
        <end position="308"/>
    </location>
</feature>
<sequence>MSDGSDQYSQEFLDEIQEGCHALIDGLDPSYGYVPSLGAGIAFCVLFGICLLGHTAQFARLRRWTSILLALGAVTELIGWAGRTWSAKCPYNNDAFIMQITTLIIAPVFFSAALYVLLGILILQLGRHTSWLSAKWYAIVFCACDIISLVIQAIGGGMASSESDKPNGNTKPGTDIMVGGIVFQLGTMTLFALFFVDFLRRIRGMSVPRNIKLVLIAMVVSFVMIYIRSVYRTVELLQGWDGYLITHEGYFIGLDAAIMVVAVAVLLALDPASLIPKLKKGTIDAGDTTDDAEQQREKVVSSGSESER</sequence>
<dbReference type="PANTHER" id="PTHR31465">
    <property type="entry name" value="PROTEIN RTA1-RELATED"/>
    <property type="match status" value="1"/>
</dbReference>
<evidence type="ECO:0000313" key="8">
    <source>
        <dbReference type="Proteomes" id="UP001174694"/>
    </source>
</evidence>